<evidence type="ECO:0000313" key="1">
    <source>
        <dbReference type="EMBL" id="KAH7669459.1"/>
    </source>
</evidence>
<accession>A0ACB7V811</accession>
<dbReference type="EMBL" id="CM037021">
    <property type="protein sequence ID" value="KAH7669459.1"/>
    <property type="molecule type" value="Genomic_DNA"/>
</dbReference>
<sequence>MVKKEEMEDWKREKVQDVQLAVQMKSNSAHRRTIGRTRRSSKGGWTEEEDEELIRAVKKFNGKNWKKIAECIPGRTDVQCLHRYDKVLNPNLIKGSWTKEEDDLIRGLIAIHGTKNWSVIASCVPGRIGKQCRERWHNHLNPTIRKDAWTKEEELILICAHKEYGNKWAEIAKRLPGRADNSIKNHWNCSVQKRLSSILASVAPSQPIGLVALNPNNYSPKPGILPTNPTEQDIKDIAPLEQKSTQDKLLCASNECSVDTRLALQSSICQPAFSRRSSDAVVQTISLETSNLRTLDHNYRTNLSEFLKPLRLEDKSPASVLNNSLFRDSPQCSTGLSNQGTKPWFTKDSDHIDASDNSQDAKVLQQRDYIDFGNQFNKMQDTTHEHHALDFNRSEFSISGVKLKDKIVANSSATDSCDCDQISRTPLCCSKVNSGSPFDTLQLTYAEGLPSSSQTTDKEVAAKQVCSPINNSTPSSDLSPWLGCTPSSTEYFLKIAGRNYEHTPSIIRRRGLDSSKRLFPESPKKAVGETQKSDSTHDSDENDASIKNVDSDTKHANKKKFLFDLNIPHVSDEMEWDGSTT</sequence>
<organism evidence="1 2">
    <name type="scientific">Dioscorea alata</name>
    <name type="common">Purple yam</name>
    <dbReference type="NCBI Taxonomy" id="55571"/>
    <lineage>
        <taxon>Eukaryota</taxon>
        <taxon>Viridiplantae</taxon>
        <taxon>Streptophyta</taxon>
        <taxon>Embryophyta</taxon>
        <taxon>Tracheophyta</taxon>
        <taxon>Spermatophyta</taxon>
        <taxon>Magnoliopsida</taxon>
        <taxon>Liliopsida</taxon>
        <taxon>Dioscoreales</taxon>
        <taxon>Dioscoreaceae</taxon>
        <taxon>Dioscorea</taxon>
    </lineage>
</organism>
<dbReference type="Proteomes" id="UP000827976">
    <property type="component" value="Chromosome 11"/>
</dbReference>
<reference evidence="2" key="1">
    <citation type="journal article" date="2022" name="Nat. Commun.">
        <title>Chromosome evolution and the genetic basis of agronomically important traits in greater yam.</title>
        <authorList>
            <person name="Bredeson J.V."/>
            <person name="Lyons J.B."/>
            <person name="Oniyinde I.O."/>
            <person name="Okereke N.R."/>
            <person name="Kolade O."/>
            <person name="Nnabue I."/>
            <person name="Nwadili C.O."/>
            <person name="Hribova E."/>
            <person name="Parker M."/>
            <person name="Nwogha J."/>
            <person name="Shu S."/>
            <person name="Carlson J."/>
            <person name="Kariba R."/>
            <person name="Muthemba S."/>
            <person name="Knop K."/>
            <person name="Barton G.J."/>
            <person name="Sherwood A.V."/>
            <person name="Lopez-Montes A."/>
            <person name="Asiedu R."/>
            <person name="Jamnadass R."/>
            <person name="Muchugi A."/>
            <person name="Goodstein D."/>
            <person name="Egesi C.N."/>
            <person name="Featherston J."/>
            <person name="Asfaw A."/>
            <person name="Simpson G.G."/>
            <person name="Dolezel J."/>
            <person name="Hendre P.S."/>
            <person name="Van Deynze A."/>
            <person name="Kumar P.L."/>
            <person name="Obidiegwu J.E."/>
            <person name="Bhattacharjee R."/>
            <person name="Rokhsar D.S."/>
        </authorList>
    </citation>
    <scope>NUCLEOTIDE SEQUENCE [LARGE SCALE GENOMIC DNA]</scope>
    <source>
        <strain evidence="2">cv. TDa95/00328</strain>
    </source>
</reference>
<keyword evidence="2" id="KW-1185">Reference proteome</keyword>
<evidence type="ECO:0000313" key="2">
    <source>
        <dbReference type="Proteomes" id="UP000827976"/>
    </source>
</evidence>
<name>A0ACB7V811_DIOAL</name>
<protein>
    <submittedName>
        <fullName evidence="1">Transcription factor Myb domain-containing protein</fullName>
    </submittedName>
</protein>
<proteinExistence type="predicted"/>
<gene>
    <name evidence="1" type="ORF">IHE45_11G079300</name>
</gene>
<comment type="caution">
    <text evidence="1">The sequence shown here is derived from an EMBL/GenBank/DDBJ whole genome shotgun (WGS) entry which is preliminary data.</text>
</comment>